<proteinExistence type="inferred from homology"/>
<evidence type="ECO:0000256" key="4">
    <source>
        <dbReference type="ARBA" id="ARBA00022695"/>
    </source>
</evidence>
<name>A0A2K4ZCS9_9FIRM</name>
<dbReference type="AlphaFoldDB" id="A0A2K4ZCS9"/>
<evidence type="ECO:0000256" key="2">
    <source>
        <dbReference type="ARBA" id="ARBA00017703"/>
    </source>
</evidence>
<evidence type="ECO:0000256" key="8">
    <source>
        <dbReference type="ARBA" id="ARBA00049244"/>
    </source>
</evidence>
<evidence type="ECO:0000313" key="11">
    <source>
        <dbReference type="EMBL" id="SOY28277.1"/>
    </source>
</evidence>
<evidence type="ECO:0000256" key="5">
    <source>
        <dbReference type="ARBA" id="ARBA00022705"/>
    </source>
</evidence>
<dbReference type="InterPro" id="IPR048466">
    <property type="entry name" value="DNA_pol3_delta-like_C"/>
</dbReference>
<dbReference type="InterPro" id="IPR005790">
    <property type="entry name" value="DNA_polIII_delta"/>
</dbReference>
<dbReference type="InterPro" id="IPR010372">
    <property type="entry name" value="DNA_pol3_delta_N"/>
</dbReference>
<sequence>MKQINEDIRQNKFRQVYLLYGEERYLRRQYREKLRKALCEGCDTMNIHSFEGKDISVGEIIDLAETLPFFGDRRVIFITGSGLFKSGGEKMAEYLASPSETTFFIFLENEVDKRSKLYKTVQTKGYASEFTVQDENTLKRWIAGILAREGKRITENTVQLILSRTGTDMENIQMELEKLICYCMDRDMVTSEDVEAVCTTRITNHIFDMISAISSGRQKQALDLYYELLALKEPPMRILFLIARQCNMLLQTKELKKKGYDNRTIGSKIGVAPFIAGKYLSQAAHFKTSQLRNAVVKCVEAEESVKTGKMNDIMSVEILILSVLQSGKE</sequence>
<dbReference type="SUPFAM" id="SSF48019">
    <property type="entry name" value="post-AAA+ oligomerization domain-like"/>
    <property type="match status" value="1"/>
</dbReference>
<dbReference type="Proteomes" id="UP000236311">
    <property type="component" value="Unassembled WGS sequence"/>
</dbReference>
<gene>
    <name evidence="11" type="ORF">AMURIS_00984</name>
</gene>
<keyword evidence="4" id="KW-0548">Nucleotidyltransferase</keyword>
<feature type="domain" description="DNA polymerase III delta subunit-like C-terminal" evidence="10">
    <location>
        <begin position="204"/>
        <end position="322"/>
    </location>
</feature>
<keyword evidence="5" id="KW-0235">DNA replication</keyword>
<evidence type="ECO:0000256" key="7">
    <source>
        <dbReference type="ARBA" id="ARBA00034754"/>
    </source>
</evidence>
<keyword evidence="6" id="KW-0239">DNA-directed DNA polymerase</keyword>
<dbReference type="EC" id="2.7.7.7" evidence="1"/>
<dbReference type="GO" id="GO:0009360">
    <property type="term" value="C:DNA polymerase III complex"/>
    <property type="evidence" value="ECO:0007669"/>
    <property type="project" value="InterPro"/>
</dbReference>
<evidence type="ECO:0000259" key="9">
    <source>
        <dbReference type="Pfam" id="PF06144"/>
    </source>
</evidence>
<dbReference type="Gene3D" id="1.10.8.60">
    <property type="match status" value="1"/>
</dbReference>
<organism evidence="11 12">
    <name type="scientific">Acetatifactor muris</name>
    <dbReference type="NCBI Taxonomy" id="879566"/>
    <lineage>
        <taxon>Bacteria</taxon>
        <taxon>Bacillati</taxon>
        <taxon>Bacillota</taxon>
        <taxon>Clostridia</taxon>
        <taxon>Lachnospirales</taxon>
        <taxon>Lachnospiraceae</taxon>
        <taxon>Acetatifactor</taxon>
    </lineage>
</organism>
<dbReference type="Pfam" id="PF21694">
    <property type="entry name" value="DNA_pol3_delta_C"/>
    <property type="match status" value="1"/>
</dbReference>
<evidence type="ECO:0000256" key="6">
    <source>
        <dbReference type="ARBA" id="ARBA00022932"/>
    </source>
</evidence>
<dbReference type="GO" id="GO:0006261">
    <property type="term" value="P:DNA-templated DNA replication"/>
    <property type="evidence" value="ECO:0007669"/>
    <property type="project" value="TreeGrafter"/>
</dbReference>
<dbReference type="GO" id="GO:0003677">
    <property type="term" value="F:DNA binding"/>
    <property type="evidence" value="ECO:0007669"/>
    <property type="project" value="InterPro"/>
</dbReference>
<evidence type="ECO:0000256" key="1">
    <source>
        <dbReference type="ARBA" id="ARBA00012417"/>
    </source>
</evidence>
<dbReference type="RefSeq" id="WP_103238376.1">
    <property type="nucleotide sequence ID" value="NZ_JANJZD010000004.1"/>
</dbReference>
<dbReference type="PANTHER" id="PTHR34388">
    <property type="entry name" value="DNA POLYMERASE III SUBUNIT DELTA"/>
    <property type="match status" value="1"/>
</dbReference>
<dbReference type="EMBL" id="OFSM01000004">
    <property type="protein sequence ID" value="SOY28277.1"/>
    <property type="molecule type" value="Genomic_DNA"/>
</dbReference>
<feature type="domain" description="DNA polymerase III delta N-terminal" evidence="9">
    <location>
        <begin position="17"/>
        <end position="124"/>
    </location>
</feature>
<keyword evidence="12" id="KW-1185">Reference proteome</keyword>
<dbReference type="SUPFAM" id="SSF52540">
    <property type="entry name" value="P-loop containing nucleoside triphosphate hydrolases"/>
    <property type="match status" value="1"/>
</dbReference>
<dbReference type="PANTHER" id="PTHR34388:SF1">
    <property type="entry name" value="DNA POLYMERASE III SUBUNIT DELTA"/>
    <property type="match status" value="1"/>
</dbReference>
<dbReference type="Gene3D" id="1.20.272.10">
    <property type="match status" value="1"/>
</dbReference>
<dbReference type="InterPro" id="IPR008921">
    <property type="entry name" value="DNA_pol3_clamp-load_cplx_C"/>
</dbReference>
<dbReference type="Pfam" id="PF06144">
    <property type="entry name" value="DNA_pol3_delta"/>
    <property type="match status" value="1"/>
</dbReference>
<evidence type="ECO:0000313" key="12">
    <source>
        <dbReference type="Proteomes" id="UP000236311"/>
    </source>
</evidence>
<dbReference type="Gene3D" id="3.40.50.300">
    <property type="entry name" value="P-loop containing nucleotide triphosphate hydrolases"/>
    <property type="match status" value="1"/>
</dbReference>
<dbReference type="InterPro" id="IPR027417">
    <property type="entry name" value="P-loop_NTPase"/>
</dbReference>
<keyword evidence="3" id="KW-0808">Transferase</keyword>
<comment type="catalytic activity">
    <reaction evidence="8">
        <text>DNA(n) + a 2'-deoxyribonucleoside 5'-triphosphate = DNA(n+1) + diphosphate</text>
        <dbReference type="Rhea" id="RHEA:22508"/>
        <dbReference type="Rhea" id="RHEA-COMP:17339"/>
        <dbReference type="Rhea" id="RHEA-COMP:17340"/>
        <dbReference type="ChEBI" id="CHEBI:33019"/>
        <dbReference type="ChEBI" id="CHEBI:61560"/>
        <dbReference type="ChEBI" id="CHEBI:173112"/>
        <dbReference type="EC" id="2.7.7.7"/>
    </reaction>
</comment>
<dbReference type="NCBIfam" id="TIGR01128">
    <property type="entry name" value="holA"/>
    <property type="match status" value="1"/>
</dbReference>
<dbReference type="GO" id="GO:0003887">
    <property type="term" value="F:DNA-directed DNA polymerase activity"/>
    <property type="evidence" value="ECO:0007669"/>
    <property type="project" value="UniProtKB-KW"/>
</dbReference>
<reference evidence="11 12" key="1">
    <citation type="submission" date="2018-01" db="EMBL/GenBank/DDBJ databases">
        <authorList>
            <person name="Gaut B.S."/>
            <person name="Morton B.R."/>
            <person name="Clegg M.T."/>
            <person name="Duvall M.R."/>
        </authorList>
    </citation>
    <scope>NUCLEOTIDE SEQUENCE [LARGE SCALE GENOMIC DNA]</scope>
    <source>
        <strain evidence="11">GP69</strain>
    </source>
</reference>
<dbReference type="OrthoDB" id="9775929at2"/>
<protein>
    <recommendedName>
        <fullName evidence="2">DNA polymerase III subunit delta</fullName>
        <ecNumber evidence="1">2.7.7.7</ecNumber>
    </recommendedName>
</protein>
<comment type="similarity">
    <text evidence="7">Belongs to the DNA polymerase HolA subunit family.</text>
</comment>
<evidence type="ECO:0000256" key="3">
    <source>
        <dbReference type="ARBA" id="ARBA00022679"/>
    </source>
</evidence>
<evidence type="ECO:0000259" key="10">
    <source>
        <dbReference type="Pfam" id="PF21694"/>
    </source>
</evidence>
<accession>A0A2K4ZCS9</accession>